<protein>
    <submittedName>
        <fullName evidence="1">Uncharacterized protein</fullName>
    </submittedName>
</protein>
<gene>
    <name evidence="1" type="ORF">OnM2_02020</name>
</gene>
<dbReference type="Proteomes" id="UP000286134">
    <property type="component" value="Unassembled WGS sequence"/>
</dbReference>
<name>A0A420HPM2_9PEZI</name>
<sequence length="79" mass="9196">MAWHLLGVSRLILLWDKHTNLYNRSYGVFWEGLRDAGKTFMQITNQLDISQGQVGQTLAFIDCFLKSWMVKDLSFISKI</sequence>
<reference evidence="1 2" key="1">
    <citation type="journal article" date="2018" name="BMC Genomics">
        <title>Comparative genome analyses reveal sequence features reflecting distinct modes of host-adaptation between dicot and monocot powdery mildew.</title>
        <authorList>
            <person name="Wu Y."/>
            <person name="Ma X."/>
            <person name="Pan Z."/>
            <person name="Kale S.D."/>
            <person name="Song Y."/>
            <person name="King H."/>
            <person name="Zhang Q."/>
            <person name="Presley C."/>
            <person name="Deng X."/>
            <person name="Wei C.I."/>
            <person name="Xiao S."/>
        </authorList>
    </citation>
    <scope>NUCLEOTIDE SEQUENCE [LARGE SCALE GENOMIC DNA]</scope>
    <source>
        <strain evidence="1">UMSG2</strain>
    </source>
</reference>
<dbReference type="EMBL" id="MCFK01006051">
    <property type="protein sequence ID" value="RKF59404.1"/>
    <property type="molecule type" value="Genomic_DNA"/>
</dbReference>
<keyword evidence="2" id="KW-1185">Reference proteome</keyword>
<accession>A0A420HPM2</accession>
<proteinExistence type="predicted"/>
<organism evidence="1 2">
    <name type="scientific">Erysiphe neolycopersici</name>
    <dbReference type="NCBI Taxonomy" id="212602"/>
    <lineage>
        <taxon>Eukaryota</taxon>
        <taxon>Fungi</taxon>
        <taxon>Dikarya</taxon>
        <taxon>Ascomycota</taxon>
        <taxon>Pezizomycotina</taxon>
        <taxon>Leotiomycetes</taxon>
        <taxon>Erysiphales</taxon>
        <taxon>Erysiphaceae</taxon>
        <taxon>Erysiphe</taxon>
    </lineage>
</organism>
<dbReference type="AlphaFoldDB" id="A0A420HPM2"/>
<comment type="caution">
    <text evidence="1">The sequence shown here is derived from an EMBL/GenBank/DDBJ whole genome shotgun (WGS) entry which is preliminary data.</text>
</comment>
<evidence type="ECO:0000313" key="2">
    <source>
        <dbReference type="Proteomes" id="UP000286134"/>
    </source>
</evidence>
<evidence type="ECO:0000313" key="1">
    <source>
        <dbReference type="EMBL" id="RKF59404.1"/>
    </source>
</evidence>